<organism evidence="1 2">
    <name type="scientific">Paracoccus aerius</name>
    <dbReference type="NCBI Taxonomy" id="1915382"/>
    <lineage>
        <taxon>Bacteria</taxon>
        <taxon>Pseudomonadati</taxon>
        <taxon>Pseudomonadota</taxon>
        <taxon>Alphaproteobacteria</taxon>
        <taxon>Rhodobacterales</taxon>
        <taxon>Paracoccaceae</taxon>
        <taxon>Paracoccus</taxon>
    </lineage>
</organism>
<evidence type="ECO:0000313" key="1">
    <source>
        <dbReference type="EMBL" id="MBL3675652.1"/>
    </source>
</evidence>
<keyword evidence="2" id="KW-1185">Reference proteome</keyword>
<dbReference type="Proteomes" id="UP000644749">
    <property type="component" value="Unassembled WGS sequence"/>
</dbReference>
<comment type="caution">
    <text evidence="1">The sequence shown here is derived from an EMBL/GenBank/DDBJ whole genome shotgun (WGS) entry which is preliminary data.</text>
</comment>
<evidence type="ECO:0000313" key="2">
    <source>
        <dbReference type="Proteomes" id="UP000644749"/>
    </source>
</evidence>
<dbReference type="EMBL" id="JAESHT010000037">
    <property type="protein sequence ID" value="MBL3675652.1"/>
    <property type="molecule type" value="Genomic_DNA"/>
</dbReference>
<proteinExistence type="predicted"/>
<evidence type="ECO:0008006" key="3">
    <source>
        <dbReference type="Google" id="ProtNLM"/>
    </source>
</evidence>
<gene>
    <name evidence="1" type="ORF">JL111_19480</name>
</gene>
<sequence length="63" mass="6953">MSAQLETPLLELIARGTFLFVLFMRGGQLIIPWDETFTAWQAGPTVPGQGFGARTTVIRPHIP</sequence>
<protein>
    <recommendedName>
        <fullName evidence="3">DoxX family protein</fullName>
    </recommendedName>
</protein>
<name>A0ABS1SD79_9RHOB</name>
<reference evidence="1 2" key="1">
    <citation type="submission" date="2021-01" db="EMBL/GenBank/DDBJ databases">
        <title>011410 draft genome.</title>
        <authorList>
            <person name="Lang L."/>
        </authorList>
    </citation>
    <scope>NUCLEOTIDE SEQUENCE [LARGE SCALE GENOMIC DNA]</scope>
    <source>
        <strain evidence="1 2">KCTC 42845</strain>
    </source>
</reference>
<dbReference type="RefSeq" id="WP_191313075.1">
    <property type="nucleotide sequence ID" value="NZ_BNCL01000040.1"/>
</dbReference>
<accession>A0ABS1SD79</accession>